<keyword evidence="3" id="KW-0560">Oxidoreductase</keyword>
<evidence type="ECO:0000259" key="4">
    <source>
        <dbReference type="PROSITE" id="PS00083"/>
    </source>
</evidence>
<dbReference type="PROSITE" id="PS00083">
    <property type="entry name" value="INTRADIOL_DIOXYGENAS"/>
    <property type="match status" value="1"/>
</dbReference>
<dbReference type="GO" id="GO:0008199">
    <property type="term" value="F:ferric iron binding"/>
    <property type="evidence" value="ECO:0007669"/>
    <property type="project" value="InterPro"/>
</dbReference>
<keyword evidence="5" id="KW-0489">Methyltransferase</keyword>
<dbReference type="InterPro" id="IPR015889">
    <property type="entry name" value="Intradiol_dOase_core"/>
</dbReference>
<gene>
    <name evidence="5" type="ORF">FHX44_11803</name>
</gene>
<dbReference type="Proteomes" id="UP000321261">
    <property type="component" value="Unassembled WGS sequence"/>
</dbReference>
<dbReference type="Gene3D" id="2.60.130.10">
    <property type="entry name" value="Aromatic compound dioxygenase"/>
    <property type="match status" value="1"/>
</dbReference>
<proteinExistence type="inferred from homology"/>
<dbReference type="EMBL" id="VIWU01000001">
    <property type="protein sequence ID" value="TWF74920.1"/>
    <property type="molecule type" value="Genomic_DNA"/>
</dbReference>
<dbReference type="InterPro" id="IPR000627">
    <property type="entry name" value="Intradiol_dOase_C"/>
</dbReference>
<dbReference type="SUPFAM" id="SSF49482">
    <property type="entry name" value="Aromatic compound dioxygenase"/>
    <property type="match status" value="1"/>
</dbReference>
<dbReference type="Pfam" id="PF00775">
    <property type="entry name" value="Dioxygenase_C"/>
    <property type="match status" value="1"/>
</dbReference>
<dbReference type="Pfam" id="PF01571">
    <property type="entry name" value="GCV_T"/>
    <property type="match status" value="1"/>
</dbReference>
<dbReference type="PANTHER" id="PTHR33711:SF7">
    <property type="entry name" value="INTRADIOL RING-CLEAVAGE DIOXYGENASES DOMAIN-CONTAINING PROTEIN-RELATED"/>
    <property type="match status" value="1"/>
</dbReference>
<protein>
    <submittedName>
        <fullName evidence="5">Glycine cleavage system aminomethyltransferase T</fullName>
    </submittedName>
</protein>
<dbReference type="AlphaFoldDB" id="A0A561SJ62"/>
<evidence type="ECO:0000313" key="6">
    <source>
        <dbReference type="Proteomes" id="UP000321261"/>
    </source>
</evidence>
<reference evidence="5 6" key="1">
    <citation type="submission" date="2019-06" db="EMBL/GenBank/DDBJ databases">
        <title>Sequencing the genomes of 1000 actinobacteria strains.</title>
        <authorList>
            <person name="Klenk H.-P."/>
        </authorList>
    </citation>
    <scope>NUCLEOTIDE SEQUENCE [LARGE SCALE GENOMIC DNA]</scope>
    <source>
        <strain evidence="5 6">DSM 45671</strain>
    </source>
</reference>
<dbReference type="GO" id="GO:0008168">
    <property type="term" value="F:methyltransferase activity"/>
    <property type="evidence" value="ECO:0007669"/>
    <property type="project" value="UniProtKB-KW"/>
</dbReference>
<dbReference type="InterPro" id="IPR050770">
    <property type="entry name" value="Intradiol_RC_Dioxygenase"/>
</dbReference>
<feature type="domain" description="Intradiol ring-cleavage dioxygenases" evidence="4">
    <location>
        <begin position="24"/>
        <end position="52"/>
    </location>
</feature>
<name>A0A561SJ62_9PSEU</name>
<keyword evidence="2" id="KW-0223">Dioxygenase</keyword>
<dbReference type="InterPro" id="IPR006222">
    <property type="entry name" value="GCVT_N"/>
</dbReference>
<keyword evidence="6" id="KW-1185">Reference proteome</keyword>
<dbReference type="GO" id="GO:0016702">
    <property type="term" value="F:oxidoreductase activity, acting on single donors with incorporation of molecular oxygen, incorporation of two atoms of oxygen"/>
    <property type="evidence" value="ECO:0007669"/>
    <property type="project" value="InterPro"/>
</dbReference>
<evidence type="ECO:0000256" key="2">
    <source>
        <dbReference type="ARBA" id="ARBA00022964"/>
    </source>
</evidence>
<dbReference type="Gene3D" id="3.30.1360.120">
    <property type="entry name" value="Probable tRNA modification gtpase trme, domain 1"/>
    <property type="match status" value="1"/>
</dbReference>
<sequence>MVSSPPREPGDNIAFDGKGEPCLVTGRVTGPDGEPLAGALVDVWQANADGFYDVQQPDVQPERNLRGLFTADHDGRFWFRTIVPRYYPIPDDGPVGQLLAATNRYPYRPAHVHFIATAPGYRPVTTHLFVDDSPYLDSDAVFGVKESLVRPFPLVDDPGRAAEAGLPNPFRAVHFDIALLRADQTPRPRGTRTMATADRNAGSLQDLIDATPNLVDHLYNDTPGPHSRIRADLNPVPTEFSNWRDEQRAWRETAILFDQSHHMPELFLSGPDAFALLNSIGVNSLANLDPTRAKQFIGCTARGQMIGDCILYAHSDQTGDHYELVSSMPLLNWVEYQAKTGDWDVTIERDNNTSDNPTGRRAKFRFQLDGPNASEIFDAVVEGDTAEIKFFRTARVRIAGVEVLVLRHGMAGHKGVEISGPYEHGEKVRAAILAAGAEHGLRQGGTKAYFSTLYEQAWVAYPLPAIYTGEDLRAYREWLPADGWEGKFSIAGSFVSNNIEDYYVTPYDLGYGHIVKFDHDFIGRDVLEELAPNPPRKKMTLVWNADDVLRIVGSLLEPGVPYKYLELPVADYGNMIQRDEVRSLDGTFVGLSTYTGYSINERKILSIALLDAEHAVPGEEVTILWGEPDGGSRKPRVELHQQTLVRATVASAPYAAAVQQMMRSSI</sequence>
<evidence type="ECO:0000256" key="3">
    <source>
        <dbReference type="ARBA" id="ARBA00023002"/>
    </source>
</evidence>
<dbReference type="PANTHER" id="PTHR33711">
    <property type="entry name" value="DIOXYGENASE, PUTATIVE (AFU_ORTHOLOGUE AFUA_2G02910)-RELATED"/>
    <property type="match status" value="1"/>
</dbReference>
<keyword evidence="5" id="KW-0808">Transferase</keyword>
<evidence type="ECO:0000256" key="1">
    <source>
        <dbReference type="ARBA" id="ARBA00007825"/>
    </source>
</evidence>
<comment type="similarity">
    <text evidence="1">Belongs to the intradiol ring-cleavage dioxygenase family.</text>
</comment>
<comment type="caution">
    <text evidence="5">The sequence shown here is derived from an EMBL/GenBank/DDBJ whole genome shotgun (WGS) entry which is preliminary data.</text>
</comment>
<evidence type="ECO:0000313" key="5">
    <source>
        <dbReference type="EMBL" id="TWF74920.1"/>
    </source>
</evidence>
<dbReference type="InterPro" id="IPR027266">
    <property type="entry name" value="TrmE/GcvT-like"/>
</dbReference>
<dbReference type="GO" id="GO:0032259">
    <property type="term" value="P:methylation"/>
    <property type="evidence" value="ECO:0007669"/>
    <property type="project" value="UniProtKB-KW"/>
</dbReference>
<accession>A0A561SJ62</accession>
<organism evidence="5 6">
    <name type="scientific">Pseudonocardia hierapolitana</name>
    <dbReference type="NCBI Taxonomy" id="1128676"/>
    <lineage>
        <taxon>Bacteria</taxon>
        <taxon>Bacillati</taxon>
        <taxon>Actinomycetota</taxon>
        <taxon>Actinomycetes</taxon>
        <taxon>Pseudonocardiales</taxon>
        <taxon>Pseudonocardiaceae</taxon>
        <taxon>Pseudonocardia</taxon>
    </lineage>
</organism>
<dbReference type="SUPFAM" id="SSF103025">
    <property type="entry name" value="Folate-binding domain"/>
    <property type="match status" value="1"/>
</dbReference>